<reference evidence="2 3" key="1">
    <citation type="submission" date="2024-02" db="EMBL/GenBank/DDBJ databases">
        <title>de novo genome assembly of Solanum bulbocastanum strain 11H21.</title>
        <authorList>
            <person name="Hosaka A.J."/>
        </authorList>
    </citation>
    <scope>NUCLEOTIDE SEQUENCE [LARGE SCALE GENOMIC DNA]</scope>
    <source>
        <tissue evidence="2">Young leaves</tissue>
    </source>
</reference>
<evidence type="ECO:0000313" key="3">
    <source>
        <dbReference type="Proteomes" id="UP001371456"/>
    </source>
</evidence>
<organism evidence="2 3">
    <name type="scientific">Solanum bulbocastanum</name>
    <name type="common">Wild potato</name>
    <dbReference type="NCBI Taxonomy" id="147425"/>
    <lineage>
        <taxon>Eukaryota</taxon>
        <taxon>Viridiplantae</taxon>
        <taxon>Streptophyta</taxon>
        <taxon>Embryophyta</taxon>
        <taxon>Tracheophyta</taxon>
        <taxon>Spermatophyta</taxon>
        <taxon>Magnoliopsida</taxon>
        <taxon>eudicotyledons</taxon>
        <taxon>Gunneridae</taxon>
        <taxon>Pentapetalae</taxon>
        <taxon>asterids</taxon>
        <taxon>lamiids</taxon>
        <taxon>Solanales</taxon>
        <taxon>Solanaceae</taxon>
        <taxon>Solanoideae</taxon>
        <taxon>Solaneae</taxon>
        <taxon>Solanum</taxon>
    </lineage>
</organism>
<dbReference type="InterPro" id="IPR013187">
    <property type="entry name" value="F-box-assoc_dom_typ3"/>
</dbReference>
<dbReference type="Proteomes" id="UP001371456">
    <property type="component" value="Unassembled WGS sequence"/>
</dbReference>
<gene>
    <name evidence="2" type="ORF">RDI58_002946</name>
</gene>
<dbReference type="EMBL" id="JBANQN010000001">
    <property type="protein sequence ID" value="KAK6805161.1"/>
    <property type="molecule type" value="Genomic_DNA"/>
</dbReference>
<sequence>MNGAIKRIRGFLEGTKKKFRRSYTSKLLNSLLNRMLSYHGLLVVMYYDNKIRHLILNPITGVQVSFHIPYTTIVALFFHPVANDYYAIGARFRETMKQEYILFQVSSLLLNEVDFERGWKKLNYRLPTVSPSPIMKTDAIYWMVDEKHPANDGDTCCGVYVIVFDIKKEKFHVVSHPGERCDSQILKEKRARMQILEKEGVVSFCAITCHVEDTAKMQFWNLEDQYN</sequence>
<comment type="caution">
    <text evidence="2">The sequence shown here is derived from an EMBL/GenBank/DDBJ whole genome shotgun (WGS) entry which is preliminary data.</text>
</comment>
<keyword evidence="3" id="KW-1185">Reference proteome</keyword>
<protein>
    <recommendedName>
        <fullName evidence="1">F-box associated beta-propeller type 3 domain-containing protein</fullName>
    </recommendedName>
</protein>
<dbReference type="AlphaFoldDB" id="A0AAN8UGZ4"/>
<evidence type="ECO:0000313" key="2">
    <source>
        <dbReference type="EMBL" id="KAK6805161.1"/>
    </source>
</evidence>
<evidence type="ECO:0000259" key="1">
    <source>
        <dbReference type="Pfam" id="PF08268"/>
    </source>
</evidence>
<name>A0AAN8UGZ4_SOLBU</name>
<dbReference type="Pfam" id="PF08268">
    <property type="entry name" value="FBA_3"/>
    <property type="match status" value="1"/>
</dbReference>
<feature type="domain" description="F-box associated beta-propeller type 3" evidence="1">
    <location>
        <begin position="23"/>
        <end position="225"/>
    </location>
</feature>
<proteinExistence type="predicted"/>
<accession>A0AAN8UGZ4</accession>